<dbReference type="AlphaFoldDB" id="A0A0L0FVC9"/>
<evidence type="ECO:0000313" key="1">
    <source>
        <dbReference type="EMBL" id="KNC80516.1"/>
    </source>
</evidence>
<gene>
    <name evidence="1" type="ORF">SARC_07122</name>
</gene>
<dbReference type="Proteomes" id="UP000054560">
    <property type="component" value="Unassembled WGS sequence"/>
</dbReference>
<accession>A0A0L0FVC9</accession>
<dbReference type="GeneID" id="25907626"/>
<name>A0A0L0FVC9_9EUKA</name>
<dbReference type="EMBL" id="KQ242140">
    <property type="protein sequence ID" value="KNC80516.1"/>
    <property type="molecule type" value="Genomic_DNA"/>
</dbReference>
<organism evidence="1 2">
    <name type="scientific">Sphaeroforma arctica JP610</name>
    <dbReference type="NCBI Taxonomy" id="667725"/>
    <lineage>
        <taxon>Eukaryota</taxon>
        <taxon>Ichthyosporea</taxon>
        <taxon>Ichthyophonida</taxon>
        <taxon>Sphaeroforma</taxon>
    </lineage>
</organism>
<reference evidence="1 2" key="1">
    <citation type="submission" date="2011-02" db="EMBL/GenBank/DDBJ databases">
        <title>The Genome Sequence of Sphaeroforma arctica JP610.</title>
        <authorList>
            <consortium name="The Broad Institute Genome Sequencing Platform"/>
            <person name="Russ C."/>
            <person name="Cuomo C."/>
            <person name="Young S.K."/>
            <person name="Zeng Q."/>
            <person name="Gargeya S."/>
            <person name="Alvarado L."/>
            <person name="Berlin A."/>
            <person name="Chapman S.B."/>
            <person name="Chen Z."/>
            <person name="Freedman E."/>
            <person name="Gellesch M."/>
            <person name="Goldberg J."/>
            <person name="Griggs A."/>
            <person name="Gujja S."/>
            <person name="Heilman E."/>
            <person name="Heiman D."/>
            <person name="Howarth C."/>
            <person name="Mehta T."/>
            <person name="Neiman D."/>
            <person name="Pearson M."/>
            <person name="Roberts A."/>
            <person name="Saif S."/>
            <person name="Shea T."/>
            <person name="Shenoy N."/>
            <person name="Sisk P."/>
            <person name="Stolte C."/>
            <person name="Sykes S."/>
            <person name="White J."/>
            <person name="Yandava C."/>
            <person name="Burger G."/>
            <person name="Gray M.W."/>
            <person name="Holland P.W.H."/>
            <person name="King N."/>
            <person name="Lang F.B.F."/>
            <person name="Roger A.J."/>
            <person name="Ruiz-Trillo I."/>
            <person name="Haas B."/>
            <person name="Nusbaum C."/>
            <person name="Birren B."/>
        </authorList>
    </citation>
    <scope>NUCLEOTIDE SEQUENCE [LARGE SCALE GENOMIC DNA]</scope>
    <source>
        <strain evidence="1 2">JP610</strain>
    </source>
</reference>
<keyword evidence="2" id="KW-1185">Reference proteome</keyword>
<dbReference type="RefSeq" id="XP_014154418.1">
    <property type="nucleotide sequence ID" value="XM_014298943.1"/>
</dbReference>
<sequence>MSIASKQADERTPPGRWTKGLAVFYKECIMRRRHHNWHIRQNKLCGISNRILTTVDTLAISWRPVLPVLTLGTSHGYAFHLQSSSVVNYPAQQSFQVHDNTYLRGSSPIVPTSVVRIGSAPCNAAEWVSAEYEIPRRTRLSVIIRSRNEDGGKPMPHQTKDEFGMRWLAWIGSIIVGTNKRDD</sequence>
<proteinExistence type="predicted"/>
<protein>
    <submittedName>
        <fullName evidence="1">Uncharacterized protein</fullName>
    </submittedName>
</protein>
<evidence type="ECO:0000313" key="2">
    <source>
        <dbReference type="Proteomes" id="UP000054560"/>
    </source>
</evidence>